<dbReference type="EMBL" id="QJKJ01006479">
    <property type="protein sequence ID" value="RDX86580.1"/>
    <property type="molecule type" value="Genomic_DNA"/>
</dbReference>
<gene>
    <name evidence="2" type="ORF">CR513_32074</name>
</gene>
<organism evidence="2 3">
    <name type="scientific">Mucuna pruriens</name>
    <name type="common">Velvet bean</name>
    <name type="synonym">Dolichos pruriens</name>
    <dbReference type="NCBI Taxonomy" id="157652"/>
    <lineage>
        <taxon>Eukaryota</taxon>
        <taxon>Viridiplantae</taxon>
        <taxon>Streptophyta</taxon>
        <taxon>Embryophyta</taxon>
        <taxon>Tracheophyta</taxon>
        <taxon>Spermatophyta</taxon>
        <taxon>Magnoliopsida</taxon>
        <taxon>eudicotyledons</taxon>
        <taxon>Gunneridae</taxon>
        <taxon>Pentapetalae</taxon>
        <taxon>rosids</taxon>
        <taxon>fabids</taxon>
        <taxon>Fabales</taxon>
        <taxon>Fabaceae</taxon>
        <taxon>Papilionoideae</taxon>
        <taxon>50 kb inversion clade</taxon>
        <taxon>NPAAA clade</taxon>
        <taxon>indigoferoid/millettioid clade</taxon>
        <taxon>Phaseoleae</taxon>
        <taxon>Mucuna</taxon>
    </lineage>
</organism>
<evidence type="ECO:0000313" key="2">
    <source>
        <dbReference type="EMBL" id="RDX86580.1"/>
    </source>
</evidence>
<accession>A0A371G7Q5</accession>
<dbReference type="OrthoDB" id="69641at2759"/>
<protein>
    <submittedName>
        <fullName evidence="2">Uncharacterized protein</fullName>
    </submittedName>
</protein>
<feature type="non-terminal residue" evidence="2">
    <location>
        <position position="1"/>
    </location>
</feature>
<comment type="caution">
    <text evidence="2">The sequence shown here is derived from an EMBL/GenBank/DDBJ whole genome shotgun (WGS) entry which is preliminary data.</text>
</comment>
<dbReference type="Proteomes" id="UP000257109">
    <property type="component" value="Unassembled WGS sequence"/>
</dbReference>
<evidence type="ECO:0000313" key="3">
    <source>
        <dbReference type="Proteomes" id="UP000257109"/>
    </source>
</evidence>
<feature type="region of interest" description="Disordered" evidence="1">
    <location>
        <begin position="16"/>
        <end position="45"/>
    </location>
</feature>
<keyword evidence="3" id="KW-1185">Reference proteome</keyword>
<proteinExistence type="predicted"/>
<evidence type="ECO:0000256" key="1">
    <source>
        <dbReference type="SAM" id="MobiDB-lite"/>
    </source>
</evidence>
<reference evidence="2" key="1">
    <citation type="submission" date="2018-05" db="EMBL/GenBank/DDBJ databases">
        <title>Draft genome of Mucuna pruriens seed.</title>
        <authorList>
            <person name="Nnadi N.E."/>
            <person name="Vos R."/>
            <person name="Hasami M.H."/>
            <person name="Devisetty U.K."/>
            <person name="Aguiy J.C."/>
        </authorList>
    </citation>
    <scope>NUCLEOTIDE SEQUENCE [LARGE SCALE GENOMIC DNA]</scope>
    <source>
        <strain evidence="2">JCA_2017</strain>
    </source>
</reference>
<dbReference type="AlphaFoldDB" id="A0A371G7Q5"/>
<sequence length="259" mass="27491">MDARIGNEIGLELSDVDIDGAIEPEGGGEGGNDLGDEPVEVGVGGSLDVKGSPADVVDGFVVQQHGHVGVLKERVGRQDAVVGLHNRETLQQERSQTRTSASAHGVEHQEALQAGAVVGQLSDPVQAQIYDLFANCEWGKMQTRSNIIHENKSRERERRTSVVASGEVVGGVFLAGYELLGVEELAVGAGADFVNDGGFEIDEDGTGDVLAGSGLAEESVEGVVGHSESGVAVKNKREMLVLLTKKRKKKKEEEEEKER</sequence>
<name>A0A371G7Q5_MUCPR</name>